<feature type="transmembrane region" description="Helical" evidence="1">
    <location>
        <begin position="206"/>
        <end position="225"/>
    </location>
</feature>
<sequence>MVGTLINFAAIVVGGFIGLAFRSKFPNNIRIIVFQAMGLFTLFLGVSMALKMNEILLAIFALILGGITGELLRLETRMNGLGETIKRRIKFGDARFTEGLVTAFLMFCMGSMTILGSLEEGMGNYPRLLMAKSLMDGISAIALTAAFGSGVIFAAIPLLIYQGALTLLARYFGHALPESIVSEISGVGGVLLIGLGLTILEVKAIKVLNLLPALVFIVVLVILFGKYI</sequence>
<feature type="transmembrane region" description="Helical" evidence="1">
    <location>
        <begin position="95"/>
        <end position="118"/>
    </location>
</feature>
<dbReference type="Pfam" id="PF04474">
    <property type="entry name" value="DUF554"/>
    <property type="match status" value="1"/>
</dbReference>
<dbReference type="PANTHER" id="PTHR36111:SF2">
    <property type="entry name" value="INNER MEMBRANE PROTEIN"/>
    <property type="match status" value="1"/>
</dbReference>
<dbReference type="OrthoDB" id="9797976at2"/>
<keyword evidence="1" id="KW-1133">Transmembrane helix</keyword>
<keyword evidence="3" id="KW-1185">Reference proteome</keyword>
<accession>A0A1G6H4M9</accession>
<feature type="transmembrane region" description="Helical" evidence="1">
    <location>
        <begin position="6"/>
        <end position="22"/>
    </location>
</feature>
<proteinExistence type="predicted"/>
<dbReference type="STRING" id="1640674.SAMN05216323_10077"/>
<dbReference type="InterPro" id="IPR007563">
    <property type="entry name" value="DUF554"/>
</dbReference>
<organism evidence="2 3">
    <name type="scientific">Williamwhitmania taraxaci</name>
    <dbReference type="NCBI Taxonomy" id="1640674"/>
    <lineage>
        <taxon>Bacteria</taxon>
        <taxon>Pseudomonadati</taxon>
        <taxon>Bacteroidota</taxon>
        <taxon>Bacteroidia</taxon>
        <taxon>Bacteroidales</taxon>
        <taxon>Williamwhitmaniaceae</taxon>
        <taxon>Williamwhitmania</taxon>
    </lineage>
</organism>
<keyword evidence="1" id="KW-0812">Transmembrane</keyword>
<evidence type="ECO:0000313" key="3">
    <source>
        <dbReference type="Proteomes" id="UP000199452"/>
    </source>
</evidence>
<reference evidence="2 3" key="1">
    <citation type="submission" date="2016-09" db="EMBL/GenBank/DDBJ databases">
        <authorList>
            <person name="Capua I."/>
            <person name="De Benedictis P."/>
            <person name="Joannis T."/>
            <person name="Lombin L.H."/>
            <person name="Cattoli G."/>
        </authorList>
    </citation>
    <scope>NUCLEOTIDE SEQUENCE [LARGE SCALE GENOMIC DNA]</scope>
    <source>
        <strain evidence="2 3">A7P-90m</strain>
    </source>
</reference>
<evidence type="ECO:0008006" key="4">
    <source>
        <dbReference type="Google" id="ProtNLM"/>
    </source>
</evidence>
<keyword evidence="1" id="KW-0472">Membrane</keyword>
<protein>
    <recommendedName>
        <fullName evidence="4">DUF554 domain-containing protein</fullName>
    </recommendedName>
</protein>
<dbReference type="EMBL" id="FMYP01000007">
    <property type="protein sequence ID" value="SDB89250.1"/>
    <property type="molecule type" value="Genomic_DNA"/>
</dbReference>
<dbReference type="PANTHER" id="PTHR36111">
    <property type="entry name" value="INNER MEMBRANE PROTEIN-RELATED"/>
    <property type="match status" value="1"/>
</dbReference>
<name>A0A1G6H4M9_9BACT</name>
<gene>
    <name evidence="2" type="ORF">SAMN05216323_10077</name>
</gene>
<dbReference type="AlphaFoldDB" id="A0A1G6H4M9"/>
<evidence type="ECO:0000313" key="2">
    <source>
        <dbReference type="EMBL" id="SDB89250.1"/>
    </source>
</evidence>
<feature type="transmembrane region" description="Helical" evidence="1">
    <location>
        <begin position="138"/>
        <end position="160"/>
    </location>
</feature>
<evidence type="ECO:0000256" key="1">
    <source>
        <dbReference type="SAM" id="Phobius"/>
    </source>
</evidence>
<feature type="transmembrane region" description="Helical" evidence="1">
    <location>
        <begin position="29"/>
        <end position="49"/>
    </location>
</feature>
<feature type="transmembrane region" description="Helical" evidence="1">
    <location>
        <begin position="180"/>
        <end position="200"/>
    </location>
</feature>
<dbReference type="RefSeq" id="WP_092435606.1">
    <property type="nucleotide sequence ID" value="NZ_FMYP01000007.1"/>
</dbReference>
<dbReference type="Proteomes" id="UP000199452">
    <property type="component" value="Unassembled WGS sequence"/>
</dbReference>
<feature type="transmembrane region" description="Helical" evidence="1">
    <location>
        <begin position="55"/>
        <end position="74"/>
    </location>
</feature>